<proteinExistence type="predicted"/>
<protein>
    <submittedName>
        <fullName evidence="3">Uncharacterized protein</fullName>
    </submittedName>
</protein>
<evidence type="ECO:0000256" key="1">
    <source>
        <dbReference type="SAM" id="Phobius"/>
    </source>
</evidence>
<gene>
    <name evidence="3" type="ORF">KIH27_12595</name>
</gene>
<keyword evidence="1" id="KW-1133">Transmembrane helix</keyword>
<dbReference type="RefSeq" id="WP_214093297.1">
    <property type="nucleotide sequence ID" value="NZ_JAHCLR010000023.1"/>
</dbReference>
<keyword evidence="1" id="KW-0472">Membrane</keyword>
<organism evidence="3 4">
    <name type="scientific">Mycolicibacter acidiphilus</name>
    <dbReference type="NCBI Taxonomy" id="2835306"/>
    <lineage>
        <taxon>Bacteria</taxon>
        <taxon>Bacillati</taxon>
        <taxon>Actinomycetota</taxon>
        <taxon>Actinomycetes</taxon>
        <taxon>Mycobacteriales</taxon>
        <taxon>Mycobacteriaceae</taxon>
        <taxon>Mycolicibacter</taxon>
    </lineage>
</organism>
<evidence type="ECO:0000313" key="3">
    <source>
        <dbReference type="EMBL" id="MBS9534424.1"/>
    </source>
</evidence>
<keyword evidence="2" id="KW-0732">Signal</keyword>
<accession>A0ABS5RNC7</accession>
<name>A0ABS5RNC7_9MYCO</name>
<comment type="caution">
    <text evidence="3">The sequence shown here is derived from an EMBL/GenBank/DDBJ whole genome shotgun (WGS) entry which is preliminary data.</text>
</comment>
<dbReference type="EMBL" id="JAHCLR010000023">
    <property type="protein sequence ID" value="MBS9534424.1"/>
    <property type="molecule type" value="Genomic_DNA"/>
</dbReference>
<keyword evidence="1" id="KW-0812">Transmembrane</keyword>
<feature type="transmembrane region" description="Helical" evidence="1">
    <location>
        <begin position="299"/>
        <end position="322"/>
    </location>
</feature>
<dbReference type="Proteomes" id="UP001519535">
    <property type="component" value="Unassembled WGS sequence"/>
</dbReference>
<evidence type="ECO:0000256" key="2">
    <source>
        <dbReference type="SAM" id="SignalP"/>
    </source>
</evidence>
<evidence type="ECO:0000313" key="4">
    <source>
        <dbReference type="Proteomes" id="UP001519535"/>
    </source>
</evidence>
<keyword evidence="4" id="KW-1185">Reference proteome</keyword>
<sequence length="334" mass="37364">MNIAVIAALSWAAYATLHTAVLSTGPTIFNPGAIVVRVDGKSSTDTTEIAVLQDIDFDDDNAYVSFSVTSQEPRRRAVIDIFIVTERDEQIRCIDGLRADGDGISIAMSPMEASDWRQLTKGERAEVEPFDTAVYEDDDSDAKTEFWSSYHVQHFNRIVASWNAQEGRQRRGLPHGGIDRIYGSVAKEIEQSTSPRLFGQVTRELNSRGTGDVYCVLPRSVVMRTAETGETLVAPQIAISDGRKLASTTYIRRNLNYDLVEKPDNTVVDTRMWRWSPPGAFTDYFKFTETHKAHRKEQYSFLSGILVGFVIAALKSLALNVFRLTTGRTDFFAE</sequence>
<feature type="chain" id="PRO_5046268583" evidence="2">
    <location>
        <begin position="21"/>
        <end position="334"/>
    </location>
</feature>
<feature type="signal peptide" evidence="2">
    <location>
        <begin position="1"/>
        <end position="20"/>
    </location>
</feature>
<reference evidence="3 4" key="1">
    <citation type="submission" date="2021-05" db="EMBL/GenBank/DDBJ databases">
        <title>Mycobacterium acidophilum sp. nov., an extremely acid-tolerant member of the genus Mycobacterium.</title>
        <authorList>
            <person name="Xia J."/>
        </authorList>
    </citation>
    <scope>NUCLEOTIDE SEQUENCE [LARGE SCALE GENOMIC DNA]</scope>
    <source>
        <strain evidence="3 4">M1</strain>
    </source>
</reference>